<comment type="caution">
    <text evidence="2">The sequence shown here is derived from an EMBL/GenBank/DDBJ whole genome shotgun (WGS) entry which is preliminary data.</text>
</comment>
<organism evidence="2 3">
    <name type="scientific">Nitrospira defluvii</name>
    <dbReference type="NCBI Taxonomy" id="330214"/>
    <lineage>
        <taxon>Bacteria</taxon>
        <taxon>Pseudomonadati</taxon>
        <taxon>Nitrospirota</taxon>
        <taxon>Nitrospiria</taxon>
        <taxon>Nitrospirales</taxon>
        <taxon>Nitrospiraceae</taxon>
        <taxon>Nitrospira</taxon>
    </lineage>
</organism>
<proteinExistence type="predicted"/>
<protein>
    <submittedName>
        <fullName evidence="2">Phage portal protein</fullName>
    </submittedName>
</protein>
<keyword evidence="3" id="KW-1185">Reference proteome</keyword>
<evidence type="ECO:0000313" key="2">
    <source>
        <dbReference type="EMBL" id="CAE6779479.1"/>
    </source>
</evidence>
<dbReference type="Proteomes" id="UP000675880">
    <property type="component" value="Unassembled WGS sequence"/>
</dbReference>
<dbReference type="Pfam" id="PF04860">
    <property type="entry name" value="Phage_portal"/>
    <property type="match status" value="1"/>
</dbReference>
<evidence type="ECO:0000256" key="1">
    <source>
        <dbReference type="SAM" id="MobiDB-lite"/>
    </source>
</evidence>
<reference evidence="2 3" key="1">
    <citation type="submission" date="2021-02" db="EMBL/GenBank/DDBJ databases">
        <authorList>
            <person name="Han P."/>
        </authorList>
    </citation>
    <scope>NUCLEOTIDE SEQUENCE [LARGE SCALE GENOMIC DNA]</scope>
    <source>
        <strain evidence="2">Candidatus Nitrospira sp. ZN2</strain>
    </source>
</reference>
<dbReference type="RefSeq" id="WP_213043468.1">
    <property type="nucleotide sequence ID" value="NZ_CAJNBJ010000017.1"/>
</dbReference>
<dbReference type="InterPro" id="IPR006944">
    <property type="entry name" value="Phage/GTA_portal"/>
</dbReference>
<accession>A0ABN7M4Q0</accession>
<dbReference type="EMBL" id="CAJNBJ010000017">
    <property type="protein sequence ID" value="CAE6779479.1"/>
    <property type="molecule type" value="Genomic_DNA"/>
</dbReference>
<sequence length="570" mass="63482">MRPEQLAFFASDTRAPLQERAHARAELESIYRPTSSEMPSQADVAMIRDAVLEWQQEEQFAKAQQLAPRLVSPRGPREPKSVIVDEMSGNVIAGGYWERSGLYGTDHLRLLVEQMPIINGAIVRRQNQTGRFARSYERGRDLYFEVRRSDNQDPGQGKRGREEMALEQFVLHSGWERHPVAMARLGREPITAVLRKGVRDLLTYGCWALETMGTRNGRMIDGLSVIDASTIRFASEQGYDGDDSIIAVQVINGIPQTAYSYHDLVYTLLDPRADVRSGGYGYAPPEMIVKICTGWLNAMNYNMAGFDKNAIPKGLLTVVGSYDAKQANAFKRQWNAMVKGVNNAWSLPVLFSDNKDGGASFERFGIEFDEMMFSKWMVWLTSIIALVYGMDPIELHSESFSAGRSSLSGSDRAEALADARDTGLEPLLTLIEDTYTNGILARIDPDFILRFNGLRPTDMAWEHEVQKLTMSVRQLKEREGIELLGEAWEDAPLNPSLQSIYLQQLQAQQQQQAAEQQQAGGGAGQPGDQPPGQPGSDQTTRQGQEQQGGNGQPVATDSEAPETADRDREQ</sequence>
<feature type="region of interest" description="Disordered" evidence="1">
    <location>
        <begin position="511"/>
        <end position="570"/>
    </location>
</feature>
<gene>
    <name evidence="2" type="ORF">NSPZN2_40683</name>
</gene>
<evidence type="ECO:0000313" key="3">
    <source>
        <dbReference type="Proteomes" id="UP000675880"/>
    </source>
</evidence>
<name>A0ABN7M4Q0_9BACT</name>